<evidence type="ECO:0000256" key="5">
    <source>
        <dbReference type="ARBA" id="ARBA00023136"/>
    </source>
</evidence>
<sequence length="422" mass="46467">MKGLNNFVDKVALRDEKGEPVSMWYNEDIRPIPPHRRTWTSWTYFSYQSGVGIIIVTWSTGASLLGLGLSWLGMMCVRATIGSLWPSFYNLRNTFPDSVPMTTGDFVAWFIFTLLCLGGVMVKPENFHWPSVATASVNLITSLALVGWFAHRAGGPGVLFKNTESLTGVEPARGSEFGWAFIHALTTVISSQATGILGFADWGRYAKRPGCQRYPQGLGMALSDMISVLITVSGSSIAGGTMQPWVLSNTSSKFLAVMGSYAIFLAPLTGILHCEYYLVRRQRLSLQDMFLPNSSSSYWYFHGISLRAVVSFCAGFFVFLPGYIHNITPSIEVGKAWSRLFYMCYPLGYFGTGAIHFAISKLFPPQDLGKVDEYDIFHTFAPGEKLPGGIIMGVSPGDTEAGESGQFVVPTKETSDKEDTER</sequence>
<feature type="transmembrane region" description="Helical" evidence="7">
    <location>
        <begin position="340"/>
        <end position="359"/>
    </location>
</feature>
<gene>
    <name evidence="8" type="ORF">G7Z17_g511</name>
</gene>
<feature type="region of interest" description="Disordered" evidence="6">
    <location>
        <begin position="397"/>
        <end position="422"/>
    </location>
</feature>
<keyword evidence="9" id="KW-1185">Reference proteome</keyword>
<dbReference type="AlphaFoldDB" id="A0A9P5HN46"/>
<dbReference type="InterPro" id="IPR001248">
    <property type="entry name" value="Pur-cyt_permease"/>
</dbReference>
<feature type="transmembrane region" description="Helical" evidence="7">
    <location>
        <begin position="299"/>
        <end position="320"/>
    </location>
</feature>
<name>A0A9P5HN46_9HYPO</name>
<evidence type="ECO:0000256" key="7">
    <source>
        <dbReference type="SAM" id="Phobius"/>
    </source>
</evidence>
<evidence type="ECO:0000313" key="9">
    <source>
        <dbReference type="Proteomes" id="UP000722485"/>
    </source>
</evidence>
<reference evidence="8" key="1">
    <citation type="submission" date="2020-03" db="EMBL/GenBank/DDBJ databases">
        <title>Draft Genome Sequence of Cylindrodendrum hubeiense.</title>
        <authorList>
            <person name="Buettner E."/>
            <person name="Kellner H."/>
        </authorList>
    </citation>
    <scope>NUCLEOTIDE SEQUENCE</scope>
    <source>
        <strain evidence="8">IHI 201604</strain>
    </source>
</reference>
<accession>A0A9P5HN46</accession>
<evidence type="ECO:0000256" key="2">
    <source>
        <dbReference type="ARBA" id="ARBA00008974"/>
    </source>
</evidence>
<dbReference type="Pfam" id="PF02133">
    <property type="entry name" value="Transp_cyt_pur"/>
    <property type="match status" value="2"/>
</dbReference>
<evidence type="ECO:0000256" key="3">
    <source>
        <dbReference type="ARBA" id="ARBA00022692"/>
    </source>
</evidence>
<organism evidence="8 9">
    <name type="scientific">Cylindrodendrum hubeiense</name>
    <dbReference type="NCBI Taxonomy" id="595255"/>
    <lineage>
        <taxon>Eukaryota</taxon>
        <taxon>Fungi</taxon>
        <taxon>Dikarya</taxon>
        <taxon>Ascomycota</taxon>
        <taxon>Pezizomycotina</taxon>
        <taxon>Sordariomycetes</taxon>
        <taxon>Hypocreomycetidae</taxon>
        <taxon>Hypocreales</taxon>
        <taxon>Nectriaceae</taxon>
        <taxon>Cylindrodendrum</taxon>
    </lineage>
</organism>
<feature type="transmembrane region" description="Helical" evidence="7">
    <location>
        <begin position="106"/>
        <end position="122"/>
    </location>
</feature>
<feature type="transmembrane region" description="Helical" evidence="7">
    <location>
        <begin position="129"/>
        <end position="150"/>
    </location>
</feature>
<comment type="caution">
    <text evidence="8">The sequence shown here is derived from an EMBL/GenBank/DDBJ whole genome shotgun (WGS) entry which is preliminary data.</text>
</comment>
<dbReference type="PANTHER" id="PTHR30618">
    <property type="entry name" value="NCS1 FAMILY PURINE/PYRIMIDINE TRANSPORTER"/>
    <property type="match status" value="1"/>
</dbReference>
<evidence type="ECO:0000256" key="4">
    <source>
        <dbReference type="ARBA" id="ARBA00022989"/>
    </source>
</evidence>
<dbReference type="InterPro" id="IPR045225">
    <property type="entry name" value="Uracil/uridine/allantoin_perm"/>
</dbReference>
<evidence type="ECO:0000256" key="6">
    <source>
        <dbReference type="SAM" id="MobiDB-lite"/>
    </source>
</evidence>
<feature type="transmembrane region" description="Helical" evidence="7">
    <location>
        <begin position="177"/>
        <end position="200"/>
    </location>
</feature>
<keyword evidence="4 7" id="KW-1133">Transmembrane helix</keyword>
<protein>
    <submittedName>
        <fullName evidence="8">Uncharacterized protein</fullName>
    </submittedName>
</protein>
<comment type="similarity">
    <text evidence="2">Belongs to the purine-cytosine permease (2.A.39) family.</text>
</comment>
<comment type="subcellular location">
    <subcellularLocation>
        <location evidence="1">Membrane</location>
        <topology evidence="1">Multi-pass membrane protein</topology>
    </subcellularLocation>
</comment>
<proteinExistence type="inferred from homology"/>
<dbReference type="Proteomes" id="UP000722485">
    <property type="component" value="Unassembled WGS sequence"/>
</dbReference>
<evidence type="ECO:0000256" key="1">
    <source>
        <dbReference type="ARBA" id="ARBA00004141"/>
    </source>
</evidence>
<dbReference type="Gene3D" id="1.10.4160.10">
    <property type="entry name" value="Hydantoin permease"/>
    <property type="match status" value="2"/>
</dbReference>
<dbReference type="OrthoDB" id="2018619at2759"/>
<feature type="compositionally biased region" description="Basic and acidic residues" evidence="6">
    <location>
        <begin position="413"/>
        <end position="422"/>
    </location>
</feature>
<keyword evidence="3 7" id="KW-0812">Transmembrane</keyword>
<dbReference type="PANTHER" id="PTHR30618:SF2">
    <property type="entry name" value="ALLANTOIN PERMEASE-RELATED"/>
    <property type="match status" value="1"/>
</dbReference>
<feature type="transmembrane region" description="Helical" evidence="7">
    <location>
        <begin position="254"/>
        <end position="278"/>
    </location>
</feature>
<dbReference type="GO" id="GO:0005886">
    <property type="term" value="C:plasma membrane"/>
    <property type="evidence" value="ECO:0007669"/>
    <property type="project" value="TreeGrafter"/>
</dbReference>
<keyword evidence="5 7" id="KW-0472">Membrane</keyword>
<dbReference type="EMBL" id="JAANBB010000004">
    <property type="protein sequence ID" value="KAF7557591.1"/>
    <property type="molecule type" value="Genomic_DNA"/>
</dbReference>
<dbReference type="GO" id="GO:0015205">
    <property type="term" value="F:nucleobase transmembrane transporter activity"/>
    <property type="evidence" value="ECO:0007669"/>
    <property type="project" value="TreeGrafter"/>
</dbReference>
<evidence type="ECO:0000313" key="8">
    <source>
        <dbReference type="EMBL" id="KAF7557591.1"/>
    </source>
</evidence>
<feature type="transmembrane region" description="Helical" evidence="7">
    <location>
        <begin position="221"/>
        <end position="242"/>
    </location>
</feature>